<reference evidence="6 7" key="1">
    <citation type="submission" date="2023-09" db="EMBL/GenBank/DDBJ databases">
        <authorList>
            <person name="Rey-Velasco X."/>
        </authorList>
    </citation>
    <scope>NUCLEOTIDE SEQUENCE [LARGE SCALE GENOMIC DNA]</scope>
    <source>
        <strain evidence="6 7">P007</strain>
    </source>
</reference>
<feature type="transmembrane region" description="Helical" evidence="5">
    <location>
        <begin position="95"/>
        <end position="117"/>
    </location>
</feature>
<evidence type="ECO:0000256" key="3">
    <source>
        <dbReference type="ARBA" id="ARBA00022989"/>
    </source>
</evidence>
<sequence>MTVEEYIQYRTGANKISSIVGNMFVKPFLASSFRSFWKYWNPGFGYYLLYFIYKPMRSLFPHWISLIVTFLICGLLHDLIYVIPMLMINGGGFTFPLITVWFLVISIGVLITELFQIDFRKTNKNIRPIFHFSYLVGTFCLTRYIDLMIG</sequence>
<dbReference type="RefSeq" id="WP_311388550.1">
    <property type="nucleotide sequence ID" value="NZ_JAVRHU010000009.1"/>
</dbReference>
<keyword evidence="6" id="KW-0012">Acyltransferase</keyword>
<name>A0ABU3BLB2_9FLAO</name>
<gene>
    <name evidence="6" type="ORF">RM520_15120</name>
</gene>
<comment type="caution">
    <text evidence="6">The sequence shown here is derived from an EMBL/GenBank/DDBJ whole genome shotgun (WGS) entry which is preliminary data.</text>
</comment>
<keyword evidence="6" id="KW-0808">Transferase</keyword>
<dbReference type="GO" id="GO:0016746">
    <property type="term" value="F:acyltransferase activity"/>
    <property type="evidence" value="ECO:0007669"/>
    <property type="project" value="UniProtKB-KW"/>
</dbReference>
<protein>
    <submittedName>
        <fullName evidence="6">MBOAT family O-acyltransferase</fullName>
        <ecNumber evidence="6">2.3.-.-</ecNumber>
    </submittedName>
</protein>
<evidence type="ECO:0000313" key="6">
    <source>
        <dbReference type="EMBL" id="MDT0622956.1"/>
    </source>
</evidence>
<proteinExistence type="predicted"/>
<evidence type="ECO:0000256" key="5">
    <source>
        <dbReference type="SAM" id="Phobius"/>
    </source>
</evidence>
<feature type="transmembrane region" description="Helical" evidence="5">
    <location>
        <begin position="129"/>
        <end position="145"/>
    </location>
</feature>
<dbReference type="Pfam" id="PF03062">
    <property type="entry name" value="MBOAT"/>
    <property type="match status" value="1"/>
</dbReference>
<evidence type="ECO:0000256" key="4">
    <source>
        <dbReference type="ARBA" id="ARBA00023136"/>
    </source>
</evidence>
<comment type="subcellular location">
    <subcellularLocation>
        <location evidence="1">Membrane</location>
        <topology evidence="1">Multi-pass membrane protein</topology>
    </subcellularLocation>
</comment>
<feature type="transmembrane region" description="Helical" evidence="5">
    <location>
        <begin position="60"/>
        <end position="83"/>
    </location>
</feature>
<dbReference type="EC" id="2.3.-.-" evidence="6"/>
<feature type="transmembrane region" description="Helical" evidence="5">
    <location>
        <begin position="36"/>
        <end position="53"/>
    </location>
</feature>
<dbReference type="Proteomes" id="UP001250662">
    <property type="component" value="Unassembled WGS sequence"/>
</dbReference>
<keyword evidence="2 5" id="KW-0812">Transmembrane</keyword>
<keyword evidence="7" id="KW-1185">Reference proteome</keyword>
<organism evidence="6 7">
    <name type="scientific">Croceitalea vernalis</name>
    <dbReference type="NCBI Taxonomy" id="3075599"/>
    <lineage>
        <taxon>Bacteria</taxon>
        <taxon>Pseudomonadati</taxon>
        <taxon>Bacteroidota</taxon>
        <taxon>Flavobacteriia</taxon>
        <taxon>Flavobacteriales</taxon>
        <taxon>Flavobacteriaceae</taxon>
        <taxon>Croceitalea</taxon>
    </lineage>
</organism>
<dbReference type="EMBL" id="JAVRHU010000009">
    <property type="protein sequence ID" value="MDT0622956.1"/>
    <property type="molecule type" value="Genomic_DNA"/>
</dbReference>
<keyword evidence="3 5" id="KW-1133">Transmembrane helix</keyword>
<evidence type="ECO:0000256" key="1">
    <source>
        <dbReference type="ARBA" id="ARBA00004141"/>
    </source>
</evidence>
<dbReference type="InterPro" id="IPR004299">
    <property type="entry name" value="MBOAT_fam"/>
</dbReference>
<evidence type="ECO:0000256" key="2">
    <source>
        <dbReference type="ARBA" id="ARBA00022692"/>
    </source>
</evidence>
<keyword evidence="4 5" id="KW-0472">Membrane</keyword>
<evidence type="ECO:0000313" key="7">
    <source>
        <dbReference type="Proteomes" id="UP001250662"/>
    </source>
</evidence>
<accession>A0ABU3BLB2</accession>